<organism evidence="1 2">
    <name type="scientific">Vigna unguiculata</name>
    <name type="common">Cowpea</name>
    <dbReference type="NCBI Taxonomy" id="3917"/>
    <lineage>
        <taxon>Eukaryota</taxon>
        <taxon>Viridiplantae</taxon>
        <taxon>Streptophyta</taxon>
        <taxon>Embryophyta</taxon>
        <taxon>Tracheophyta</taxon>
        <taxon>Spermatophyta</taxon>
        <taxon>Magnoliopsida</taxon>
        <taxon>eudicotyledons</taxon>
        <taxon>Gunneridae</taxon>
        <taxon>Pentapetalae</taxon>
        <taxon>rosids</taxon>
        <taxon>fabids</taxon>
        <taxon>Fabales</taxon>
        <taxon>Fabaceae</taxon>
        <taxon>Papilionoideae</taxon>
        <taxon>50 kb inversion clade</taxon>
        <taxon>NPAAA clade</taxon>
        <taxon>indigoferoid/millettioid clade</taxon>
        <taxon>Phaseoleae</taxon>
        <taxon>Vigna</taxon>
    </lineage>
</organism>
<dbReference type="EMBL" id="CP039349">
    <property type="protein sequence ID" value="QCD93417.1"/>
    <property type="molecule type" value="Genomic_DNA"/>
</dbReference>
<evidence type="ECO:0000313" key="1">
    <source>
        <dbReference type="EMBL" id="QCD93417.1"/>
    </source>
</evidence>
<name>A0A4D6LXK1_VIGUN</name>
<dbReference type="AlphaFoldDB" id="A0A4D6LXK1"/>
<proteinExistence type="predicted"/>
<dbReference type="Proteomes" id="UP000501690">
    <property type="component" value="Linkage Group LG5"/>
</dbReference>
<protein>
    <submittedName>
        <fullName evidence="1">Uncharacterized protein</fullName>
    </submittedName>
</protein>
<evidence type="ECO:0000313" key="2">
    <source>
        <dbReference type="Proteomes" id="UP000501690"/>
    </source>
</evidence>
<accession>A0A4D6LXK1</accession>
<keyword evidence="2" id="KW-1185">Reference proteome</keyword>
<sequence>MYWVSSSRRNREVLIRAGDGLDHEHRSGDDTGRPEMIGGELQNLVWLAREGERRGDGTSNVGDIAGDALGRPWGWRWLRYGSEVMTATLVVQ</sequence>
<reference evidence="1 2" key="1">
    <citation type="submission" date="2019-04" db="EMBL/GenBank/DDBJ databases">
        <title>An improved genome assembly and genetic linkage map for asparagus bean, Vigna unguiculata ssp. sesquipedialis.</title>
        <authorList>
            <person name="Xia Q."/>
            <person name="Zhang R."/>
            <person name="Dong Y."/>
        </authorList>
    </citation>
    <scope>NUCLEOTIDE SEQUENCE [LARGE SCALE GENOMIC DNA]</scope>
    <source>
        <tissue evidence="1">Leaf</tissue>
    </source>
</reference>
<gene>
    <name evidence="1" type="ORF">DEO72_LG5g1492</name>
</gene>